<dbReference type="Gene3D" id="3.40.50.410">
    <property type="entry name" value="von Willebrand factor, type A domain"/>
    <property type="match status" value="1"/>
</dbReference>
<feature type="compositionally biased region" description="Basic and acidic residues" evidence="1">
    <location>
        <begin position="159"/>
        <end position="175"/>
    </location>
</feature>
<dbReference type="Gene3D" id="4.10.1080.10">
    <property type="entry name" value="TSP type-3 repeat"/>
    <property type="match status" value="2"/>
</dbReference>
<name>A0A0F6W8J9_9BACT</name>
<evidence type="ECO:0000256" key="2">
    <source>
        <dbReference type="SAM" id="SignalP"/>
    </source>
</evidence>
<feature type="compositionally biased region" description="Basic and acidic residues" evidence="1">
    <location>
        <begin position="49"/>
        <end position="77"/>
    </location>
</feature>
<sequence>MNTRNKPFRATLLALLLALAGCTGDPGPSGPLGEIDSDGDTISDADELAAERVDTDHDGVLDARDPDSDGDGVLDRDEAGDDELASAPVDSDSDGLADVRDTDSDGNGRSDGADGTEDTDGDGRADFADPDDDDDGLADGVELGSSAAFPSDTDGDGAPDFRDPDSDDDTIRDGDEGTGDTDADGTLDRFDDDSDADGRPDTLEAGDADLATRPIDTDEDGVPDVRDRDADGDGLPDGHEVSEGSDPLDADSDDDGVGDLVESAAGTDPNDAGVSPLTRGDFVFVVPYREAAEPRRDTLELRTSFQYADVYFLFDTTGSMVEELEAMNAATVDVLDALTCIDSGTPCSGDPECGEGQVCSVDGTCVSDPRVSGCIASLYSGVGVYAGTASSYRNIVSLQGNSATTERGIPPEAGGNGGAESLFESVACVADPSVCLNAMCAASGIGCPGFRGDAIRVLVTITDETNQCTTGCTVNTAMGAGQLLRDNGILFVAIDADAVASPELDLKAIGRAANSLDSAGRPYYARGTAAAVASAVTGTIRDIAFARPIFVTIDAEDQPDDDGDAHQFIDRLEVNNAGTGTCANTLSTADSNGDGFHDSYPTVIPGRELCWDVVVRDNVTQRPTERPQVFRARAVVRGDDAVLDARNIYFIVPPVVDRPI</sequence>
<evidence type="ECO:0000256" key="1">
    <source>
        <dbReference type="SAM" id="MobiDB-lite"/>
    </source>
</evidence>
<feature type="compositionally biased region" description="Basic and acidic residues" evidence="1">
    <location>
        <begin position="97"/>
        <end position="112"/>
    </location>
</feature>
<evidence type="ECO:0000313" key="3">
    <source>
        <dbReference type="EMBL" id="AKF10148.1"/>
    </source>
</evidence>
<feature type="chain" id="PRO_5002511401" evidence="2">
    <location>
        <begin position="21"/>
        <end position="660"/>
    </location>
</feature>
<feature type="region of interest" description="Disordered" evidence="1">
    <location>
        <begin position="24"/>
        <end position="276"/>
    </location>
</feature>
<proteinExistence type="predicted"/>
<organism evidence="3 4">
    <name type="scientific">Sandaracinus amylolyticus</name>
    <dbReference type="NCBI Taxonomy" id="927083"/>
    <lineage>
        <taxon>Bacteria</taxon>
        <taxon>Pseudomonadati</taxon>
        <taxon>Myxococcota</taxon>
        <taxon>Polyangia</taxon>
        <taxon>Polyangiales</taxon>
        <taxon>Sandaracinaceae</taxon>
        <taxon>Sandaracinus</taxon>
    </lineage>
</organism>
<dbReference type="InterPro" id="IPR028974">
    <property type="entry name" value="TSP_type-3_rpt"/>
</dbReference>
<keyword evidence="4" id="KW-1185">Reference proteome</keyword>
<feature type="compositionally biased region" description="Acidic residues" evidence="1">
    <location>
        <begin position="128"/>
        <end position="137"/>
    </location>
</feature>
<dbReference type="GO" id="GO:0005509">
    <property type="term" value="F:calcium ion binding"/>
    <property type="evidence" value="ECO:0007669"/>
    <property type="project" value="InterPro"/>
</dbReference>
<evidence type="ECO:0000313" key="4">
    <source>
        <dbReference type="Proteomes" id="UP000034883"/>
    </source>
</evidence>
<dbReference type="InterPro" id="IPR036465">
    <property type="entry name" value="vWFA_dom_sf"/>
</dbReference>
<feature type="compositionally biased region" description="Basic and acidic residues" evidence="1">
    <location>
        <begin position="223"/>
        <end position="242"/>
    </location>
</feature>
<feature type="compositionally biased region" description="Acidic residues" evidence="1">
    <location>
        <begin position="246"/>
        <end position="257"/>
    </location>
</feature>
<dbReference type="OrthoDB" id="5488153at2"/>
<accession>A0A0F6W8J9</accession>
<dbReference type="PROSITE" id="PS51257">
    <property type="entry name" value="PROKAR_LIPOPROTEIN"/>
    <property type="match status" value="1"/>
</dbReference>
<dbReference type="RefSeq" id="WP_053237133.1">
    <property type="nucleotide sequence ID" value="NZ_CP011125.1"/>
</dbReference>
<dbReference type="STRING" id="927083.DB32_007297"/>
<feature type="compositionally biased region" description="Acidic residues" evidence="1">
    <location>
        <begin position="35"/>
        <end position="48"/>
    </location>
</feature>
<gene>
    <name evidence="3" type="ORF">DB32_007297</name>
</gene>
<feature type="compositionally biased region" description="Acidic residues" evidence="1">
    <location>
        <begin position="176"/>
        <end position="195"/>
    </location>
</feature>
<dbReference type="KEGG" id="samy:DB32_007297"/>
<reference evidence="3 4" key="1">
    <citation type="submission" date="2015-03" db="EMBL/GenBank/DDBJ databases">
        <title>Genome assembly of Sandaracinus amylolyticus DSM 53668.</title>
        <authorList>
            <person name="Sharma G."/>
            <person name="Subramanian S."/>
        </authorList>
    </citation>
    <scope>NUCLEOTIDE SEQUENCE [LARGE SCALE GENOMIC DNA]</scope>
    <source>
        <strain evidence="3 4">DSM 53668</strain>
    </source>
</reference>
<feature type="signal peptide" evidence="2">
    <location>
        <begin position="1"/>
        <end position="20"/>
    </location>
</feature>
<dbReference type="Proteomes" id="UP000034883">
    <property type="component" value="Chromosome"/>
</dbReference>
<keyword evidence="2" id="KW-0732">Signal</keyword>
<dbReference type="AlphaFoldDB" id="A0A0F6W8J9"/>
<dbReference type="EMBL" id="CP011125">
    <property type="protein sequence ID" value="AKF10148.1"/>
    <property type="molecule type" value="Genomic_DNA"/>
</dbReference>
<dbReference type="SUPFAM" id="SSF103647">
    <property type="entry name" value="TSP type-3 repeat"/>
    <property type="match status" value="1"/>
</dbReference>
<protein>
    <submittedName>
        <fullName evidence="3">Internalin</fullName>
    </submittedName>
</protein>